<name>A0AAD6XD56_9AGAR</name>
<dbReference type="EMBL" id="JARJCN010000230">
    <property type="protein sequence ID" value="KAJ7062428.1"/>
    <property type="molecule type" value="Genomic_DNA"/>
</dbReference>
<proteinExistence type="predicted"/>
<reference evidence="1" key="1">
    <citation type="submission" date="2023-03" db="EMBL/GenBank/DDBJ databases">
        <title>Massive genome expansion in bonnet fungi (Mycena s.s.) driven by repeated elements and novel gene families across ecological guilds.</title>
        <authorList>
            <consortium name="Lawrence Berkeley National Laboratory"/>
            <person name="Harder C.B."/>
            <person name="Miyauchi S."/>
            <person name="Viragh M."/>
            <person name="Kuo A."/>
            <person name="Thoen E."/>
            <person name="Andreopoulos B."/>
            <person name="Lu D."/>
            <person name="Skrede I."/>
            <person name="Drula E."/>
            <person name="Henrissat B."/>
            <person name="Morin E."/>
            <person name="Kohler A."/>
            <person name="Barry K."/>
            <person name="LaButti K."/>
            <person name="Morin E."/>
            <person name="Salamov A."/>
            <person name="Lipzen A."/>
            <person name="Mereny Z."/>
            <person name="Hegedus B."/>
            <person name="Baldrian P."/>
            <person name="Stursova M."/>
            <person name="Weitz H."/>
            <person name="Taylor A."/>
            <person name="Grigoriev I.V."/>
            <person name="Nagy L.G."/>
            <person name="Martin F."/>
            <person name="Kauserud H."/>
        </authorList>
    </citation>
    <scope>NUCLEOTIDE SEQUENCE</scope>
    <source>
        <strain evidence="1">CBHHK173m</strain>
    </source>
</reference>
<dbReference type="AlphaFoldDB" id="A0AAD6XD56"/>
<protein>
    <submittedName>
        <fullName evidence="1">Uncharacterized protein</fullName>
    </submittedName>
</protein>
<organism evidence="1 2">
    <name type="scientific">Mycena belliarum</name>
    <dbReference type="NCBI Taxonomy" id="1033014"/>
    <lineage>
        <taxon>Eukaryota</taxon>
        <taxon>Fungi</taxon>
        <taxon>Dikarya</taxon>
        <taxon>Basidiomycota</taxon>
        <taxon>Agaricomycotina</taxon>
        <taxon>Agaricomycetes</taxon>
        <taxon>Agaricomycetidae</taxon>
        <taxon>Agaricales</taxon>
        <taxon>Marasmiineae</taxon>
        <taxon>Mycenaceae</taxon>
        <taxon>Mycena</taxon>
    </lineage>
</organism>
<dbReference type="Proteomes" id="UP001222325">
    <property type="component" value="Unassembled WGS sequence"/>
</dbReference>
<evidence type="ECO:0000313" key="1">
    <source>
        <dbReference type="EMBL" id="KAJ7062428.1"/>
    </source>
</evidence>
<comment type="caution">
    <text evidence="1">The sequence shown here is derived from an EMBL/GenBank/DDBJ whole genome shotgun (WGS) entry which is preliminary data.</text>
</comment>
<evidence type="ECO:0000313" key="2">
    <source>
        <dbReference type="Proteomes" id="UP001222325"/>
    </source>
</evidence>
<keyword evidence="2" id="KW-1185">Reference proteome</keyword>
<sequence length="94" mass="10437">IAPYLWFRAPVLWLPTAGKVFPRRRSLRYPHTPAKDIEFCSSGKFEAAHAHTLVTASSPPASVTGTTCNFPHVYQQRQVFCIIFGSPATGLVYT</sequence>
<feature type="non-terminal residue" evidence="1">
    <location>
        <position position="1"/>
    </location>
</feature>
<accession>A0AAD6XD56</accession>
<gene>
    <name evidence="1" type="ORF">B0H15DRAFT_873197</name>
</gene>